<dbReference type="NCBIfam" id="TIGR00254">
    <property type="entry name" value="GGDEF"/>
    <property type="match status" value="1"/>
</dbReference>
<evidence type="ECO:0000256" key="1">
    <source>
        <dbReference type="ARBA" id="ARBA00023015"/>
    </source>
</evidence>
<dbReference type="Gene3D" id="3.40.50.2300">
    <property type="match status" value="2"/>
</dbReference>
<dbReference type="EMBL" id="JAJEQN010000022">
    <property type="protein sequence ID" value="MCC2221851.1"/>
    <property type="molecule type" value="Genomic_DNA"/>
</dbReference>
<feature type="domain" description="GGDEF" evidence="4">
    <location>
        <begin position="526"/>
        <end position="653"/>
    </location>
</feature>
<proteinExistence type="predicted"/>
<dbReference type="InterPro" id="IPR029787">
    <property type="entry name" value="Nucleotide_cyclase"/>
</dbReference>
<comment type="caution">
    <text evidence="5">The sequence shown here is derived from an EMBL/GenBank/DDBJ whole genome shotgun (WGS) entry which is preliminary data.</text>
</comment>
<keyword evidence="3" id="KW-0804">Transcription</keyword>
<dbReference type="SUPFAM" id="SSF55073">
    <property type="entry name" value="Nucleotide cyclase"/>
    <property type="match status" value="1"/>
</dbReference>
<dbReference type="Pfam" id="PF13377">
    <property type="entry name" value="Peripla_BP_3"/>
    <property type="match status" value="1"/>
</dbReference>
<dbReference type="CDD" id="cd01949">
    <property type="entry name" value="GGDEF"/>
    <property type="match status" value="1"/>
</dbReference>
<keyword evidence="2" id="KW-0238">DNA-binding</keyword>
<dbReference type="InterPro" id="IPR043128">
    <property type="entry name" value="Rev_trsase/Diguanyl_cyclase"/>
</dbReference>
<gene>
    <name evidence="5" type="ORF">LKD48_09425</name>
</gene>
<dbReference type="Proteomes" id="UP001198200">
    <property type="component" value="Unassembled WGS sequence"/>
</dbReference>
<dbReference type="CDD" id="cd06267">
    <property type="entry name" value="PBP1_LacI_sugar_binding-like"/>
    <property type="match status" value="1"/>
</dbReference>
<dbReference type="RefSeq" id="WP_308731869.1">
    <property type="nucleotide sequence ID" value="NZ_JAJEQN010000022.1"/>
</dbReference>
<organism evidence="5 6">
    <name type="scientific">Anthropogastromicrobium aceti</name>
    <dbReference type="NCBI Taxonomy" id="2981768"/>
    <lineage>
        <taxon>Bacteria</taxon>
        <taxon>Bacillati</taxon>
        <taxon>Bacillota</taxon>
        <taxon>Clostridia</taxon>
        <taxon>Lachnospirales</taxon>
        <taxon>Lachnospiraceae</taxon>
        <taxon>Anthropogastromicrobium</taxon>
    </lineage>
</organism>
<keyword evidence="6" id="KW-1185">Reference proteome</keyword>
<dbReference type="InterPro" id="IPR046335">
    <property type="entry name" value="LacI/GalR-like_sensor"/>
</dbReference>
<dbReference type="AlphaFoldDB" id="A0AAE3E4R1"/>
<protein>
    <submittedName>
        <fullName evidence="5">GGDEF domain-containing protein</fullName>
    </submittedName>
</protein>
<keyword evidence="1" id="KW-0805">Transcription regulation</keyword>
<dbReference type="PANTHER" id="PTHR30146:SF24">
    <property type="entry name" value="XYLOSE OPERON REGULATORY PROTEIN"/>
    <property type="match status" value="1"/>
</dbReference>
<dbReference type="SMART" id="SM00267">
    <property type="entry name" value="GGDEF"/>
    <property type="match status" value="1"/>
</dbReference>
<dbReference type="Pfam" id="PF00990">
    <property type="entry name" value="GGDEF"/>
    <property type="match status" value="1"/>
</dbReference>
<evidence type="ECO:0000313" key="6">
    <source>
        <dbReference type="Proteomes" id="UP001198200"/>
    </source>
</evidence>
<dbReference type="InterPro" id="IPR000160">
    <property type="entry name" value="GGDEF_dom"/>
</dbReference>
<name>A0AAE3E4R1_9FIRM</name>
<dbReference type="SUPFAM" id="SSF53822">
    <property type="entry name" value="Periplasmic binding protein-like I"/>
    <property type="match status" value="1"/>
</dbReference>
<dbReference type="PANTHER" id="PTHR30146">
    <property type="entry name" value="LACI-RELATED TRANSCRIPTIONAL REPRESSOR"/>
    <property type="match status" value="1"/>
</dbReference>
<dbReference type="GO" id="GO:0000976">
    <property type="term" value="F:transcription cis-regulatory region binding"/>
    <property type="evidence" value="ECO:0007669"/>
    <property type="project" value="TreeGrafter"/>
</dbReference>
<evidence type="ECO:0000256" key="2">
    <source>
        <dbReference type="ARBA" id="ARBA00023125"/>
    </source>
</evidence>
<dbReference type="PROSITE" id="PS50887">
    <property type="entry name" value="GGDEF"/>
    <property type="match status" value="1"/>
</dbReference>
<evidence type="ECO:0000256" key="3">
    <source>
        <dbReference type="ARBA" id="ARBA00023163"/>
    </source>
</evidence>
<sequence>MQERCKIGVVIGNANSPHAINIMKGIDQASKECDVQLMYFMNVSSPYTAQLYPPDTSIGWDYQKSAIYDYARYVKADVLIMTYGMMSIFMKSDYGKQYLEYFRNVPCVLINEQTDRPNWTSIIVDNYNGMYELVEHLVRDHGYHNFAFLAGPPGNTDACQRKRAFLDVMKKYDLPMDESHIETGDFSECVQTQVNALLDRIPNLQAIVCANDVMALTAYQECEKRGLHIGHDIAVTGFDDWERIRHVPVPITTIRQDSERSGYMAVYSALELARSGHGKNIVIPAKVCVRESCGCTCKQFSGFDQIENMGQKFVYEKQKNTVYRQKTWMVPMISRNMLIALQDREKFLKNALTPMSFFGVKTALLYVFRNPVEYNIEKGWEFPNTIYLVARQDGECVEVFDEYKNVASLEECGFSEEGSVRYQRKPSVFCLQSGSTQYGVLSVEITPEEVDMVYLISIQMANALMAYHTEKKRLSVQRERELLLEELRSKNEILNFVSERDELTQIKNRRGFMEQAMNMNRIYKNRKAIILFADMDGLKQINDNYGHAAGDIAICACADILKKAAGVHGIAGRLGGDEFALMMIGDETRAIELVETVRKEIAMYNAQGKNKFVIDMSVGCQIVLCTDELSIPMVLEKADKIMYEEKKKKGKAR</sequence>
<reference evidence="5 6" key="1">
    <citation type="submission" date="2021-10" db="EMBL/GenBank/DDBJ databases">
        <title>Anaerobic single-cell dispensing facilitates the cultivation of human gut bacteria.</title>
        <authorList>
            <person name="Afrizal A."/>
        </authorList>
    </citation>
    <scope>NUCLEOTIDE SEQUENCE [LARGE SCALE GENOMIC DNA]</scope>
    <source>
        <strain evidence="5 6">CLA-AA-H224</strain>
    </source>
</reference>
<evidence type="ECO:0000313" key="5">
    <source>
        <dbReference type="EMBL" id="MCC2221851.1"/>
    </source>
</evidence>
<dbReference type="Gene3D" id="3.30.70.270">
    <property type="match status" value="1"/>
</dbReference>
<accession>A0AAE3E4R1</accession>
<evidence type="ECO:0000259" key="4">
    <source>
        <dbReference type="PROSITE" id="PS50887"/>
    </source>
</evidence>
<dbReference type="GO" id="GO:0003700">
    <property type="term" value="F:DNA-binding transcription factor activity"/>
    <property type="evidence" value="ECO:0007669"/>
    <property type="project" value="TreeGrafter"/>
</dbReference>
<dbReference type="InterPro" id="IPR028082">
    <property type="entry name" value="Peripla_BP_I"/>
</dbReference>